<name>A0A0E9P7H9_ANGAN</name>
<organism evidence="1">
    <name type="scientific">Anguilla anguilla</name>
    <name type="common">European freshwater eel</name>
    <name type="synonym">Muraena anguilla</name>
    <dbReference type="NCBI Taxonomy" id="7936"/>
    <lineage>
        <taxon>Eukaryota</taxon>
        <taxon>Metazoa</taxon>
        <taxon>Chordata</taxon>
        <taxon>Craniata</taxon>
        <taxon>Vertebrata</taxon>
        <taxon>Euteleostomi</taxon>
        <taxon>Actinopterygii</taxon>
        <taxon>Neopterygii</taxon>
        <taxon>Teleostei</taxon>
        <taxon>Anguilliformes</taxon>
        <taxon>Anguillidae</taxon>
        <taxon>Anguilla</taxon>
    </lineage>
</organism>
<protein>
    <submittedName>
        <fullName evidence="1">Uncharacterized protein</fullName>
    </submittedName>
</protein>
<dbReference type="AlphaFoldDB" id="A0A0E9P7H9"/>
<sequence>MPFPTYLDLLNIWGESNIPTYHFLNLFGLNSCMLLNNP</sequence>
<proteinExistence type="predicted"/>
<reference evidence="1" key="1">
    <citation type="submission" date="2014-11" db="EMBL/GenBank/DDBJ databases">
        <authorList>
            <person name="Amaro Gonzalez C."/>
        </authorList>
    </citation>
    <scope>NUCLEOTIDE SEQUENCE</scope>
</reference>
<dbReference type="EMBL" id="GBXM01108340">
    <property type="protein sequence ID" value="JAH00237.1"/>
    <property type="molecule type" value="Transcribed_RNA"/>
</dbReference>
<evidence type="ECO:0000313" key="1">
    <source>
        <dbReference type="EMBL" id="JAH00237.1"/>
    </source>
</evidence>
<accession>A0A0E9P7H9</accession>
<reference evidence="1" key="2">
    <citation type="journal article" date="2015" name="Fish Shellfish Immunol.">
        <title>Early steps in the European eel (Anguilla anguilla)-Vibrio vulnificus interaction in the gills: Role of the RtxA13 toxin.</title>
        <authorList>
            <person name="Callol A."/>
            <person name="Pajuelo D."/>
            <person name="Ebbesson L."/>
            <person name="Teles M."/>
            <person name="MacKenzie S."/>
            <person name="Amaro C."/>
        </authorList>
    </citation>
    <scope>NUCLEOTIDE SEQUENCE</scope>
</reference>